<dbReference type="SUPFAM" id="SSF53223">
    <property type="entry name" value="Aminoacid dehydrogenase-like, N-terminal domain"/>
    <property type="match status" value="1"/>
</dbReference>
<evidence type="ECO:0000256" key="2">
    <source>
        <dbReference type="ARBA" id="ARBA00023002"/>
    </source>
</evidence>
<evidence type="ECO:0000313" key="4">
    <source>
        <dbReference type="EMBL" id="MPM27776.1"/>
    </source>
</evidence>
<dbReference type="Gene3D" id="3.40.50.10860">
    <property type="entry name" value="Leucine Dehydrogenase, chain A, domain 1"/>
    <property type="match status" value="1"/>
</dbReference>
<comment type="caution">
    <text evidence="4">The sequence shown here is derived from an EMBL/GenBank/DDBJ whole genome shotgun (WGS) entry which is preliminary data.</text>
</comment>
<name>A0A644YH01_9ZZZZ</name>
<sequence length="46" mass="5134">MTELYRHIGPDIDVPAGDIGVGGREIGFLYGQYRRVKGVFERPARA</sequence>
<evidence type="ECO:0000259" key="3">
    <source>
        <dbReference type="Pfam" id="PF02812"/>
    </source>
</evidence>
<dbReference type="InterPro" id="IPR046346">
    <property type="entry name" value="Aminoacid_DH-like_N_sf"/>
</dbReference>
<reference evidence="4" key="1">
    <citation type="submission" date="2019-08" db="EMBL/GenBank/DDBJ databases">
        <authorList>
            <person name="Kucharzyk K."/>
            <person name="Murdoch R.W."/>
            <person name="Higgins S."/>
            <person name="Loffler F."/>
        </authorList>
    </citation>
    <scope>NUCLEOTIDE SEQUENCE</scope>
</reference>
<dbReference type="InterPro" id="IPR006097">
    <property type="entry name" value="Glu/Leu/Phe/Val/Trp_DH_dimer"/>
</dbReference>
<accession>A0A644YH01</accession>
<comment type="similarity">
    <text evidence="1">Belongs to the Glu/Leu/Phe/Val dehydrogenases family.</text>
</comment>
<feature type="domain" description="Glutamate/phenylalanine/leucine/valine/L-tryptophan dehydrogenase dimerisation" evidence="3">
    <location>
        <begin position="1"/>
        <end position="34"/>
    </location>
</feature>
<dbReference type="EMBL" id="VSSQ01005084">
    <property type="protein sequence ID" value="MPM27776.1"/>
    <property type="molecule type" value="Genomic_DNA"/>
</dbReference>
<dbReference type="AlphaFoldDB" id="A0A644YH01"/>
<gene>
    <name evidence="4" type="primary">gdh_13</name>
    <name evidence="4" type="ORF">SDC9_74290</name>
</gene>
<evidence type="ECO:0000256" key="1">
    <source>
        <dbReference type="ARBA" id="ARBA00006382"/>
    </source>
</evidence>
<dbReference type="PANTHER" id="PTHR43571:SF1">
    <property type="entry name" value="NADP-SPECIFIC GLUTAMATE DEHYDROGENASE 1-RELATED"/>
    <property type="match status" value="1"/>
</dbReference>
<dbReference type="GO" id="GO:0004354">
    <property type="term" value="F:glutamate dehydrogenase (NADP+) activity"/>
    <property type="evidence" value="ECO:0007669"/>
    <property type="project" value="TreeGrafter"/>
</dbReference>
<dbReference type="EC" id="1.4.1.2" evidence="4"/>
<dbReference type="GO" id="GO:0005829">
    <property type="term" value="C:cytosol"/>
    <property type="evidence" value="ECO:0007669"/>
    <property type="project" value="TreeGrafter"/>
</dbReference>
<dbReference type="Pfam" id="PF02812">
    <property type="entry name" value="ELFV_dehydrog_N"/>
    <property type="match status" value="1"/>
</dbReference>
<dbReference type="GO" id="GO:0006537">
    <property type="term" value="P:glutamate biosynthetic process"/>
    <property type="evidence" value="ECO:0007669"/>
    <property type="project" value="TreeGrafter"/>
</dbReference>
<proteinExistence type="inferred from homology"/>
<dbReference type="InterPro" id="IPR050724">
    <property type="entry name" value="Glu_Leu_Phe_Val_DH"/>
</dbReference>
<organism evidence="4">
    <name type="scientific">bioreactor metagenome</name>
    <dbReference type="NCBI Taxonomy" id="1076179"/>
    <lineage>
        <taxon>unclassified sequences</taxon>
        <taxon>metagenomes</taxon>
        <taxon>ecological metagenomes</taxon>
    </lineage>
</organism>
<dbReference type="PANTHER" id="PTHR43571">
    <property type="entry name" value="NADP-SPECIFIC GLUTAMATE DEHYDROGENASE 1-RELATED"/>
    <property type="match status" value="1"/>
</dbReference>
<protein>
    <submittedName>
        <fullName evidence="4">NAD-specific glutamate dehydrogenase</fullName>
        <ecNumber evidence="4">1.4.1.2</ecNumber>
    </submittedName>
</protein>
<dbReference type="GO" id="GO:0004352">
    <property type="term" value="F:glutamate dehydrogenase (NAD+) activity"/>
    <property type="evidence" value="ECO:0007669"/>
    <property type="project" value="UniProtKB-EC"/>
</dbReference>
<keyword evidence="2 4" id="KW-0560">Oxidoreductase</keyword>